<reference evidence="3" key="1">
    <citation type="submission" date="2025-08" db="UniProtKB">
        <authorList>
            <consortium name="RefSeq"/>
        </authorList>
    </citation>
    <scope>IDENTIFICATION</scope>
</reference>
<protein>
    <recommendedName>
        <fullName evidence="2">Reverse transcriptase Ty1/copia-type domain-containing protein</fullName>
    </recommendedName>
</protein>
<keyword evidence="1" id="KW-0472">Membrane</keyword>
<dbReference type="RefSeq" id="XP_016438926.1">
    <property type="nucleotide sequence ID" value="XM_016583440.1"/>
</dbReference>
<proteinExistence type="predicted"/>
<dbReference type="KEGG" id="nta:107764854"/>
<dbReference type="STRING" id="4097.A0A1S3XG96"/>
<feature type="domain" description="Reverse transcriptase Ty1/copia-type" evidence="2">
    <location>
        <begin position="35"/>
        <end position="151"/>
    </location>
</feature>
<name>A0A1S3XG96_TOBAC</name>
<dbReference type="SUPFAM" id="SSF56672">
    <property type="entry name" value="DNA/RNA polymerases"/>
    <property type="match status" value="1"/>
</dbReference>
<dbReference type="AlphaFoldDB" id="A0A1S3XG96"/>
<dbReference type="PANTHER" id="PTHR11439">
    <property type="entry name" value="GAG-POL-RELATED RETROTRANSPOSON"/>
    <property type="match status" value="1"/>
</dbReference>
<evidence type="ECO:0000313" key="3">
    <source>
        <dbReference type="RefSeq" id="XP_016438926.1"/>
    </source>
</evidence>
<dbReference type="PANTHER" id="PTHR11439:SF463">
    <property type="entry name" value="REVERSE TRANSCRIPTASE TY1_COPIA-TYPE DOMAIN-CONTAINING PROTEIN"/>
    <property type="match status" value="1"/>
</dbReference>
<organism evidence="3">
    <name type="scientific">Nicotiana tabacum</name>
    <name type="common">Common tobacco</name>
    <dbReference type="NCBI Taxonomy" id="4097"/>
    <lineage>
        <taxon>Eukaryota</taxon>
        <taxon>Viridiplantae</taxon>
        <taxon>Streptophyta</taxon>
        <taxon>Embryophyta</taxon>
        <taxon>Tracheophyta</taxon>
        <taxon>Spermatophyta</taxon>
        <taxon>Magnoliopsida</taxon>
        <taxon>eudicotyledons</taxon>
        <taxon>Gunneridae</taxon>
        <taxon>Pentapetalae</taxon>
        <taxon>asterids</taxon>
        <taxon>lamiids</taxon>
        <taxon>Solanales</taxon>
        <taxon>Solanaceae</taxon>
        <taxon>Nicotianoideae</taxon>
        <taxon>Nicotianeae</taxon>
        <taxon>Nicotiana</taxon>
    </lineage>
</organism>
<keyword evidence="1" id="KW-1133">Transmembrane helix</keyword>
<evidence type="ECO:0000259" key="2">
    <source>
        <dbReference type="Pfam" id="PF07727"/>
    </source>
</evidence>
<evidence type="ECO:0000256" key="1">
    <source>
        <dbReference type="SAM" id="Phobius"/>
    </source>
</evidence>
<accession>A0A1S3XG96</accession>
<feature type="transmembrane region" description="Helical" evidence="1">
    <location>
        <begin position="169"/>
        <end position="191"/>
    </location>
</feature>
<keyword evidence="1" id="KW-0812">Transmembrane</keyword>
<dbReference type="OrthoDB" id="414945at2759"/>
<dbReference type="PaxDb" id="4097-A0A1S3XG96"/>
<gene>
    <name evidence="3" type="primary">LOC107764854</name>
</gene>
<dbReference type="Pfam" id="PF07727">
    <property type="entry name" value="RVT_2"/>
    <property type="match status" value="1"/>
</dbReference>
<feature type="transmembrane region" description="Helical" evidence="1">
    <location>
        <begin position="136"/>
        <end position="154"/>
    </location>
</feature>
<dbReference type="InterPro" id="IPR043502">
    <property type="entry name" value="DNA/RNA_pol_sf"/>
</dbReference>
<dbReference type="CDD" id="cd09272">
    <property type="entry name" value="RNase_HI_RT_Ty1"/>
    <property type="match status" value="1"/>
</dbReference>
<sequence length="345" mass="38408">MSTIKTVVAVAVKKHWPLFQLDVNNSFLHGDLDEEASRQWYAKLSQALSSRDYHHSLNDYSLFTRVYRDSIVVFAVYADDIILTGTDSAEISSLKSFLDAQFKIKDLGSLSYFLGIEVLYSDYGVLLHQKKFFHDLLLAFHCSDVAFVVCPLPLNVKLKDKEGTPLPKLFTVIGLPALTPGGLSLVFVYCWEVVWKSKKQSVVSMSSAEAEYRAMSKAAGELTWLHRLLLDPSYHSHCKESCFPSKHIELDCHLVPAKLTEGLIHLLHTSSSTQLVDIFTKALAGAAHHGLVSDSCSFDLFMTGSSLRVTSQVDRAQPCSVHGFGSIIELLPHVEPATFRRSTVD</sequence>
<dbReference type="InterPro" id="IPR013103">
    <property type="entry name" value="RVT_2"/>
</dbReference>